<evidence type="ECO:0000313" key="9">
    <source>
        <dbReference type="Proteomes" id="UP000254133"/>
    </source>
</evidence>
<evidence type="ECO:0000313" key="7">
    <source>
        <dbReference type="EMBL" id="STY93477.1"/>
    </source>
</evidence>
<feature type="domain" description="NarX-like N-terminal" evidence="6">
    <location>
        <begin position="46"/>
        <end position="147"/>
    </location>
</feature>
<reference evidence="8 10" key="2">
    <citation type="journal article" date="2022" name="BMC Microbiol.">
        <title>Whole genome sequencing of Moraxella bovis strains from North America reveals two genotypes with different genetic determinants.</title>
        <authorList>
            <person name="Wynn E.L."/>
            <person name="Hille M.M."/>
            <person name="Loy J.D."/>
            <person name="Schuller G."/>
            <person name="Kuhn K.L."/>
            <person name="Dickey A.M."/>
            <person name="Bono J.L."/>
            <person name="Clawson M.L."/>
        </authorList>
    </citation>
    <scope>NUCLEOTIDE SEQUENCE [LARGE SCALE GENOMIC DNA]</scope>
    <source>
        <strain evidence="8 10">SAM57978</strain>
    </source>
</reference>
<evidence type="ECO:0000256" key="2">
    <source>
        <dbReference type="ARBA" id="ARBA00022692"/>
    </source>
</evidence>
<proteinExistence type="predicted"/>
<dbReference type="AlphaFoldDB" id="A0A378Q2W0"/>
<reference evidence="7 9" key="1">
    <citation type="submission" date="2018-06" db="EMBL/GenBank/DDBJ databases">
        <authorList>
            <consortium name="Pathogen Informatics"/>
            <person name="Doyle S."/>
        </authorList>
    </citation>
    <scope>NUCLEOTIDE SEQUENCE [LARGE SCALE GENOMIC DNA]</scope>
    <source>
        <strain evidence="7 9">NCTC9426</strain>
    </source>
</reference>
<dbReference type="GeneID" id="77188828"/>
<evidence type="ECO:0000256" key="3">
    <source>
        <dbReference type="ARBA" id="ARBA00022989"/>
    </source>
</evidence>
<dbReference type="Proteomes" id="UP000254133">
    <property type="component" value="Unassembled WGS sequence"/>
</dbReference>
<evidence type="ECO:0000256" key="4">
    <source>
        <dbReference type="ARBA" id="ARBA00023136"/>
    </source>
</evidence>
<gene>
    <name evidence="8" type="ORF">LP129_06460</name>
    <name evidence="7" type="ORF">NCTC9426_02207</name>
</gene>
<protein>
    <submittedName>
        <fullName evidence="7">Nitrate/nitrite sensor protein NarQ</fullName>
    </submittedName>
    <submittedName>
        <fullName evidence="8">Type IV pili methyl-accepting chemotaxis transducer N-terminal domain-containing protein</fullName>
    </submittedName>
</protein>
<accession>A0A378Q2W0</accession>
<dbReference type="Pfam" id="PF13675">
    <property type="entry name" value="PilJ"/>
    <property type="match status" value="1"/>
</dbReference>
<dbReference type="Proteomes" id="UP001163283">
    <property type="component" value="Chromosome"/>
</dbReference>
<dbReference type="InterPro" id="IPR029095">
    <property type="entry name" value="NarX-like_N"/>
</dbReference>
<feature type="transmembrane region" description="Helical" evidence="5">
    <location>
        <begin position="26"/>
        <end position="48"/>
    </location>
</feature>
<dbReference type="EMBL" id="CP087781">
    <property type="protein sequence ID" value="UZA52770.1"/>
    <property type="molecule type" value="Genomic_DNA"/>
</dbReference>
<keyword evidence="4 5" id="KW-0472">Membrane</keyword>
<evidence type="ECO:0000256" key="1">
    <source>
        <dbReference type="ARBA" id="ARBA00004141"/>
    </source>
</evidence>
<evidence type="ECO:0000259" key="6">
    <source>
        <dbReference type="Pfam" id="PF13675"/>
    </source>
</evidence>
<dbReference type="Gene3D" id="1.20.120.960">
    <property type="entry name" value="Histidine kinase NarX, sensor domain"/>
    <property type="match status" value="1"/>
</dbReference>
<evidence type="ECO:0000313" key="10">
    <source>
        <dbReference type="Proteomes" id="UP001163283"/>
    </source>
</evidence>
<name>A0A378Q2W0_MORBO</name>
<keyword evidence="3 5" id="KW-1133">Transmembrane helix</keyword>
<dbReference type="GO" id="GO:0016020">
    <property type="term" value="C:membrane"/>
    <property type="evidence" value="ECO:0007669"/>
    <property type="project" value="UniProtKB-SubCell"/>
</dbReference>
<sequence length="318" mass="35759">MPLALLKQFAHWISPTTVGHSMTRRAGLAVAFIFCTILTASTYSFYLANTAEKDAQAINDAGSIRMATYRINHELALSANPNSPHTPNPILADDMTARLDKLSLYQAKNSNKHGDIDKALTKIRHDWEHTLLPNLEQSDSTAFYQHSLVFLDDVNHLVDAIGKRNEYRQEHQQHVQIISLLLITFVMLVGMWELHRNALAPLKNLTATARHFRQGKSLDMQAGKMDIKGYQELNELSDAFFSKTTKPSLKPKSNAKHTISPKATRLYTACTILLRKSPPRTISTPKSFMNSFKISPAYCPTRSCRCAFMGKILKIMSS</sequence>
<dbReference type="InterPro" id="IPR042295">
    <property type="entry name" value="NarX-like_N_sf"/>
</dbReference>
<feature type="transmembrane region" description="Helical" evidence="5">
    <location>
        <begin position="174"/>
        <end position="192"/>
    </location>
</feature>
<comment type="subcellular location">
    <subcellularLocation>
        <location evidence="1">Membrane</location>
        <topology evidence="1">Multi-pass membrane protein</topology>
    </subcellularLocation>
</comment>
<organism evidence="7 9">
    <name type="scientific">Moraxella bovis</name>
    <dbReference type="NCBI Taxonomy" id="476"/>
    <lineage>
        <taxon>Bacteria</taxon>
        <taxon>Pseudomonadati</taxon>
        <taxon>Pseudomonadota</taxon>
        <taxon>Gammaproteobacteria</taxon>
        <taxon>Moraxellales</taxon>
        <taxon>Moraxellaceae</taxon>
        <taxon>Moraxella</taxon>
    </lineage>
</organism>
<dbReference type="RefSeq" id="WP_147287361.1">
    <property type="nucleotide sequence ID" value="NZ_CP087768.1"/>
</dbReference>
<evidence type="ECO:0000313" key="8">
    <source>
        <dbReference type="EMBL" id="UZA52770.1"/>
    </source>
</evidence>
<evidence type="ECO:0000256" key="5">
    <source>
        <dbReference type="SAM" id="Phobius"/>
    </source>
</evidence>
<keyword evidence="2 5" id="KW-0812">Transmembrane</keyword>
<dbReference type="EMBL" id="UGPZ01000003">
    <property type="protein sequence ID" value="STY93477.1"/>
    <property type="molecule type" value="Genomic_DNA"/>
</dbReference>